<keyword evidence="5" id="KW-1185">Reference proteome</keyword>
<name>A0ABS6Z8T3_9ACTN</name>
<accession>A0ABS6Z8T3</accession>
<feature type="compositionally biased region" description="Low complexity" evidence="1">
    <location>
        <begin position="323"/>
        <end position="346"/>
    </location>
</feature>
<feature type="compositionally biased region" description="Low complexity" evidence="1">
    <location>
        <begin position="3645"/>
        <end position="3660"/>
    </location>
</feature>
<proteinExistence type="predicted"/>
<feature type="region of interest" description="Disordered" evidence="1">
    <location>
        <begin position="4208"/>
        <end position="4275"/>
    </location>
</feature>
<feature type="region of interest" description="Disordered" evidence="1">
    <location>
        <begin position="259"/>
        <end position="349"/>
    </location>
</feature>
<protein>
    <recommendedName>
        <fullName evidence="3">Outer membrane channel protein CpnT-like N-terminal domain-containing protein</fullName>
    </recommendedName>
</protein>
<feature type="region of interest" description="Disordered" evidence="1">
    <location>
        <begin position="3645"/>
        <end position="3672"/>
    </location>
</feature>
<evidence type="ECO:0000256" key="1">
    <source>
        <dbReference type="SAM" id="MobiDB-lite"/>
    </source>
</evidence>
<feature type="compositionally biased region" description="Pro residues" evidence="1">
    <location>
        <begin position="2009"/>
        <end position="2018"/>
    </location>
</feature>
<feature type="region of interest" description="Disordered" evidence="1">
    <location>
        <begin position="702"/>
        <end position="745"/>
    </location>
</feature>
<feature type="compositionally biased region" description="Low complexity" evidence="1">
    <location>
        <begin position="723"/>
        <end position="733"/>
    </location>
</feature>
<feature type="compositionally biased region" description="Low complexity" evidence="1">
    <location>
        <begin position="2416"/>
        <end position="2434"/>
    </location>
</feature>
<feature type="compositionally biased region" description="Pro residues" evidence="1">
    <location>
        <begin position="2902"/>
        <end position="2911"/>
    </location>
</feature>
<evidence type="ECO:0000256" key="2">
    <source>
        <dbReference type="SAM" id="Phobius"/>
    </source>
</evidence>
<feature type="region of interest" description="Disordered" evidence="1">
    <location>
        <begin position="3695"/>
        <end position="3715"/>
    </location>
</feature>
<sequence length="4656" mass="494906">MAINPPKEIADFLGFVSGMEWPQADEDLMRRVSEHYASIAKDLKTLSGYVVELIPIVKGDFDGEAADAFLVAMNDLTGQTAGENQLEQTAELARQLSEVALKVANQVEYTKIMAILQLVELLAQIMFATIFSPFTFGAVWGPVSVMFTATREGLKNLFMWLLSTILSQTFIGITGGIFRDAIIQIHQLSTGHTTSWNTESMIDSIKQGALTGLVGGPLEVVFHYGGKLLGRLLGGSDPGSILSRRVDDALRNKADDKIDDTLDNSVRNTAEDTAKGIPDAGPGAGAKVTDKPDLPPNTPRNEVPDGTPAPVRTEAPGDVVTTPPAARPDAPAPVKAQAPAVPTKAVGSGTEGLGSLLATKKAQQEFAKDVGNLLGGVSRQLETGFLRFGAGTIAGSFADKMGEVFVKHLAAEGADAALKAEIRAAGHDFAEMLTRKWVRLGADHSDLSESLTKALGNLGHVQPLKNLADAMPDVFNRSEHKGFFQRVLFQENPLQGNPLYQLGGALGQTLNEGTHEMLSEGFYNVVFGDGTFTVSGGPFASGVVMSLLGSGLHRMFEPIAIKYQNWVLSHQHADNPGDSKYFGLFHPINIVSFVSNMTGNPAPWPVPRPTSQAPDPSVTAEMKAMIKWVFSNPFTGNSFFSDAPHRTDVPTADALDDVIDVATESDSGNRFGLPEVTPDRPFGEEFADHPLFRTDEVLTRPAFMPTESGSNPFTTDGPGQQPGDGTATAPGGPVLRPGPELTAGVVTPTVTHTPLTAVVESASPTPGTTGADIGTGGSVTDGVDTTVAADDSDTSAAAPTAGDHTSLHDDSSATTPEQPDGPPPGDGDGDGDDMPPHGPDTPALVIDAGIAVGELSPAQVAALQALPPRPGVFVVGMHTGPAGAPDPATTLKALIKANDDGALDGITRIQFTACSLAAPISEATVKTVMSGLWKHRAGPTDQTGPSTPDTLTALAANAPVWYIPTTDTSNDTTTGHLVTAHHIGITPDGRPTILTNGAAWHEYTDTGDTHHTPAHTNTHPNDLPDHPHTPIPTTETGAPHPHAVKFGDDPDEDGPLSRVLPEESWAMLLDSPDDRMITLLGKVLNGRDSAWRTLDPDSYLRLRALIERKETSETPDDVLGSLEEAFSYYEDSVTPDTGDQMRLEAIAETVQLLQCVDGLPPSVVADVRIVAQRLLLDHGYLPALLPDEGYSSEHWQDSKGEGLSYQLALGMAAFVRRTGWRPQGADAAGGPLSRALPKEAWPRLLDSPDDRMTTLLGQVLNGEHRSGGDDWRTVNADTYLTLRARIDGTEPAAEALEGVRRKVDALFDTYHRSVDRASGEQQRLQAVAQLVKDLQKVEGLTASSESGYTADVRFLAQRLLLDQGYLPSLAEDAGTAKFWRRSTARVAEELAMGMARVIRLANEPSSPSSGLTTASGDGAGPTATPALLSTDDRSVSTDDRPVSTDHRPVSTDDRSGSGTSEPVEPEVPDPDDWRAELDGLGTRTDGVTTAYLVLPSAAHQVAGRSDAFLRTGDKPWATLTTEPASHDGRTLLEVSIPEGHAVDVGDGRLLVGKDSLTGVTVSRVVTGSGGLQPWHAQTEADLVGQPLTVLTRLGQALQANPGKDANSPVARLALRMTYAEASREAERPLGEYIAGNQAVQRQVQRLVQAIWDRADEAQRRSLGYDENSGSGSVGKNLADLQQVVTEGHIREQMYMLGAAVHGDVLKQLLSFKKATPQILDQEWKQQHPAEPTQRRDALQGKLDGMAAGADRDALAAELKPMTWTELRPDDVVPPLSPRERRHALDEGRLTWVPGENHRAVKMVSWGQALAQVSGGLMSAGTSNTTYFMLEAIRLMEKRWGVEVDYQLVRLALMADMLPVHHHSFHEIMRAADAFGRDVLKKDTLDYVDNWSRFRSLPPLTESELRSVMPGGRFPDEIALGLEAHERVPDSVGVLRQDQNPRLTGRRLSQMLPPDSWPMLLKDGADPEGRLTPLIREVLDRQPSPTRDWRRLNADSYLELRRRIEGAEPPAEPDGPEPWLPDEDEPEPDTVREGLDAIFDRYYENVAQASGDPQRLAAVADVVQQLQQFEALQPWSSETGITAHVRILAQRFLLDQGHTPALLPDAGHTREFWQRSADQIAADLVTGMEAFARLRPVRDEYTDTERVDEIAEAITRSRQENGTHHIVDPGTDTAEAVKLRDTVGRFPRDDRFFTLAGHIVATDGAPTWRGRRVSPAELAAVLYRLAGNGVWDTAKPLQFAACDLGRGLEGSYAANTLRELRRLLPELPLTAFAPQSTLWFVPKVTGPFTTDPTGPGHTVAAHKVGWDASGRPRLAPDHWVRLSLPVGEGAVVEATVLDAHMPPDGTLPADAVPTTVSAPDGYLASRLAGTGPLPDAVPFGENGNGEGPSNRPAPPGNGEGPSSQPTPPGNGEGSSSQPAPVAAPQATAAPTADAPDPTPQVPWYVADGALGDGYVTSVHAWADADKQQWLATTERSLGERGLGAKTVTKIMSWLGPTVTGDDPKAWQQFLQNGLVFRAEGKRVTLTAWPENLRHHGPQPKEELAGFASRNQPVSNRTVASGSNSSAGATVDFAVKLVDAGALTGVIPSVKLTAGTTTGASRTATVDTQGAGRTVVKEMIEFDGDVDVTVRVEGRDPFTFRAADRLRMAFPEASVPADGTAWTGPRPVVNPNGLKAVLSTVNAVAPRQVVADLAGHLAAAKVAPEVAAKFLNEVTEDLLNEKTLKDSNQWWTSGSWTSKVFTADGRPGSRSLAGHFQVGARLTSLERKGDTRGELRVREDFSDSFGVKSSSRHSGKAGITVTTSALVSLSPYVLVPSVDLAVNTARAHNLDAGGSDKTKQKLKFASETQADYRAEADFRVEFTSLSKHPIPPFESRLVLAVGVPASQASRFEELVLGPSDAAGPMPPAPPPNPADAGGQAPAPAPASRFRAATLAVRSLLRMARQEPAANFDVGVQRPFPSGGMPSALGLLKIARRQPIEVAVPQGRIPHGDAWNRLRERPEVTFVDDRDSYSFTAPRPGPGTPEPVFRYFADGQGTVTAAQRLVATGFTGLFGPLNKAHEGGITELTAFLGSHPEVSLVVLEDPQFTLDHPEAAGDLQDLAGHPQVSPHARGGPHRTTMATAITADGTIEVPGTLRHPVEQATLNLAAATVRTPPHFSRSHEPPRIQGRGLAELEDFATRYGPVELQISPQYAQAQQLAEMFRQDDRVRLLDATGTREAPYPPESSTAPARPEPPATYLMVVDKDGALLGPFPRREFPVDPREPLSLASRKGLGPGLVGELPGAEKVLPAARDWLDAHLTAAGLKKQLDEEHYGRFQRDLAAAFGTPGMRARFGKLTGSGVPVTLQAGDHEIRLHLRTELKELRGTSEEGDVSLGRSAQRSTNYGVGQGDQVSFSVSGGTTLRVGTGGGVRVEVPGVKVTGGASLSNVKESVSSTVKSSHGEESTGTHTAFTYAAVHHLTATVHDGNGNLVSGTSLEFGGDDTSAVVRVSNEHLATAPHDPAQLMTVGTTTVFDGPDEPGWVGDGQGQSTEFALPASGLGGVHTEFLGTKELSAATAAFVARRGGSTPPPTGLDTAFGELSGDAVGALRQGLTPEIEEIFTPNFLQSEFEQLTGPDGAVFPLPPKPGGHPQALVVKLKLAGPAYETSGTGTSLSHSTETGTKAGTADTSSRSIGGTFSGGFHARLTADSRGASLAASGSVEGTRTFTDGSTRVSNSTVSSTLTYKGTSHRFRADAYFEITHHTWAPPGKSTAVSDTATLYAKVTGGVELAVADRQARDLGLPLPAAAGPGPDAGPHPERSYVNDHLANAVSHVEKLDADQVLPAIRRTLHDLKVIPDALRTTPTDLDRSLAAVFSPESLRANFANLRTTSVRQLLKLRAPGGGTRLIGIRATAEVGGATYVRPRGDVVMAVGDSATTSSGTSSGTSDKIGWQAGVAVKGGSPAGGGPRGGVKFGGGAETTSGRTATGTAHVKDQHGLEITGEAHEFSHPVRYKVDVFDAGEPHQLVRLAGAALTAPAQLIDWATDGRAGRWFSQEWGSEWDTLFPSGHEPKRQLDVPGGQVRLLVPDHLTWEGPGTRTGAVPVAGRVRPDGPAPVPEPVRKLTEDLAPAMQALAMPGLDRVLPWLSAAASLPHRVAAQDTTPPQRRDLAPTTLAGLRTDVLTTERNLRANIGALLGAGYPVPVAGGRTVTVRLVVHRARHLTAAEFDTGVETGVTEREKEREREEGSGAWSGSVTPDFGSGPANAHAPVSFGGERGGNGSTSQGETVDEREKKKGVQHYYEADVTWVLTGSDGTTAEVKADGGLIGLMHESFVDKLAETHRGLFAPKPAPVPTIEVTSPDGEDGPQQPPQPQPQPQPHEAPEPPTAPARPVVPVVPVVPYEVTRYERGGTTAPGFREQQARIEVSEDVDQYELVLNGGLPKDAASFPLYRPVRPVHTVDRPTLTVSGDSGFALPRHDGRSRQFYATPEAVRQARAALAAAGGTFALTVDDTSYVRFGGTGTEHTLHRVTVEGSGSGASGPVVLAGDPQGHHLTLRHDSRARQREADMREAVEANLRHYGDQLPKLVQQLQQQEPDSGRTQLARAMADLHRARTDLAAPDGGPAEHARLEQAEAAALAAALRALAACAGDEYGTADEDWYVHLGPGAFLTLPTVDWSA</sequence>
<dbReference type="InterPro" id="IPR057746">
    <property type="entry name" value="CpnT-like_N"/>
</dbReference>
<organism evidence="4 5">
    <name type="scientific">Streptomyces bambusae</name>
    <dbReference type="NCBI Taxonomy" id="1550616"/>
    <lineage>
        <taxon>Bacteria</taxon>
        <taxon>Bacillati</taxon>
        <taxon>Actinomycetota</taxon>
        <taxon>Actinomycetes</taxon>
        <taxon>Kitasatosporales</taxon>
        <taxon>Streptomycetaceae</taxon>
        <taxon>Streptomyces</taxon>
    </lineage>
</organism>
<feature type="transmembrane region" description="Helical" evidence="2">
    <location>
        <begin position="121"/>
        <end position="145"/>
    </location>
</feature>
<feature type="compositionally biased region" description="Low complexity" evidence="1">
    <location>
        <begin position="780"/>
        <end position="803"/>
    </location>
</feature>
<feature type="compositionally biased region" description="Polar residues" evidence="1">
    <location>
        <begin position="1403"/>
        <end position="1415"/>
    </location>
</feature>
<gene>
    <name evidence="4" type="ORF">GPJ59_14750</name>
</gene>
<feature type="region of interest" description="Disordered" evidence="1">
    <location>
        <begin position="2895"/>
        <end position="2926"/>
    </location>
</feature>
<feature type="region of interest" description="Disordered" evidence="1">
    <location>
        <begin position="757"/>
        <end position="844"/>
    </location>
</feature>
<feature type="region of interest" description="Disordered" evidence="1">
    <location>
        <begin position="3934"/>
        <end position="3969"/>
    </location>
</feature>
<dbReference type="Pfam" id="PF25547">
    <property type="entry name" value="WXG100_2"/>
    <property type="match status" value="1"/>
</dbReference>
<feature type="region of interest" description="Disordered" evidence="1">
    <location>
        <begin position="4322"/>
        <end position="4370"/>
    </location>
</feature>
<feature type="region of interest" description="Disordered" evidence="1">
    <location>
        <begin position="2002"/>
        <end position="2029"/>
    </location>
</feature>
<evidence type="ECO:0000259" key="3">
    <source>
        <dbReference type="Pfam" id="PF25547"/>
    </source>
</evidence>
<reference evidence="4 5" key="1">
    <citation type="submission" date="2019-12" db="EMBL/GenBank/DDBJ databases">
        <title>Genome sequence of Streptomyces bambusae.</title>
        <authorList>
            <person name="Bansal K."/>
            <person name="Choksket S."/>
            <person name="Korpole S."/>
            <person name="Patil P.B."/>
        </authorList>
    </citation>
    <scope>NUCLEOTIDE SEQUENCE [LARGE SCALE GENOMIC DNA]</scope>
    <source>
        <strain evidence="4 5">SK60</strain>
    </source>
</reference>
<feature type="compositionally biased region" description="Basic and acidic residues" evidence="1">
    <location>
        <begin position="4213"/>
        <end position="4225"/>
    </location>
</feature>
<feature type="domain" description="Outer membrane channel protein CpnT-like N-terminal" evidence="3">
    <location>
        <begin position="6"/>
        <end position="139"/>
    </location>
</feature>
<dbReference type="RefSeq" id="WP_219667575.1">
    <property type="nucleotide sequence ID" value="NZ_WTFF01000088.1"/>
</dbReference>
<evidence type="ECO:0000313" key="4">
    <source>
        <dbReference type="EMBL" id="MBW5483110.1"/>
    </source>
</evidence>
<feature type="compositionally biased region" description="Polar residues" evidence="1">
    <location>
        <begin position="707"/>
        <end position="718"/>
    </location>
</feature>
<feature type="compositionally biased region" description="Pro residues" evidence="1">
    <location>
        <begin position="4345"/>
        <end position="4366"/>
    </location>
</feature>
<feature type="region of interest" description="Disordered" evidence="1">
    <location>
        <begin position="1403"/>
        <end position="1480"/>
    </location>
</feature>
<feature type="region of interest" description="Disordered" evidence="1">
    <location>
        <begin position="1007"/>
        <end position="1054"/>
    </location>
</feature>
<evidence type="ECO:0000313" key="5">
    <source>
        <dbReference type="Proteomes" id="UP000812013"/>
    </source>
</evidence>
<feature type="compositionally biased region" description="Low complexity" evidence="1">
    <location>
        <begin position="2912"/>
        <end position="2926"/>
    </location>
</feature>
<feature type="region of interest" description="Disordered" evidence="1">
    <location>
        <begin position="2362"/>
        <end position="2442"/>
    </location>
</feature>
<feature type="compositionally biased region" description="Polar residues" evidence="1">
    <location>
        <begin position="3699"/>
        <end position="3708"/>
    </location>
</feature>
<feature type="compositionally biased region" description="Gly residues" evidence="1">
    <location>
        <begin position="3940"/>
        <end position="3956"/>
    </location>
</feature>
<dbReference type="Proteomes" id="UP000812013">
    <property type="component" value="Unassembled WGS sequence"/>
</dbReference>
<keyword evidence="2" id="KW-1133">Transmembrane helix</keyword>
<dbReference type="EMBL" id="WTFF01000088">
    <property type="protein sequence ID" value="MBW5483110.1"/>
    <property type="molecule type" value="Genomic_DNA"/>
</dbReference>
<keyword evidence="2" id="KW-0812">Transmembrane</keyword>
<feature type="region of interest" description="Disordered" evidence="1">
    <location>
        <begin position="3213"/>
        <end position="3233"/>
    </location>
</feature>
<feature type="compositionally biased region" description="Basic and acidic residues" evidence="1">
    <location>
        <begin position="1430"/>
        <end position="1455"/>
    </location>
</feature>
<feature type="compositionally biased region" description="Polar residues" evidence="1">
    <location>
        <begin position="3957"/>
        <end position="3966"/>
    </location>
</feature>
<keyword evidence="2" id="KW-0472">Membrane</keyword>
<feature type="transmembrane region" description="Helical" evidence="2">
    <location>
        <begin position="157"/>
        <end position="178"/>
    </location>
</feature>
<comment type="caution">
    <text evidence="4">The sequence shown here is derived from an EMBL/GenBank/DDBJ whole genome shotgun (WGS) entry which is preliminary data.</text>
</comment>